<evidence type="ECO:0000256" key="6">
    <source>
        <dbReference type="SAM" id="MobiDB-lite"/>
    </source>
</evidence>
<name>A0A8X7UCJ7_BRACI</name>
<evidence type="ECO:0000256" key="4">
    <source>
        <dbReference type="ARBA" id="ARBA00022737"/>
    </source>
</evidence>
<dbReference type="Proteomes" id="UP000886595">
    <property type="component" value="Unassembled WGS sequence"/>
</dbReference>
<dbReference type="InterPro" id="IPR002902">
    <property type="entry name" value="GNK2"/>
</dbReference>
<dbReference type="CDD" id="cd23509">
    <property type="entry name" value="Gnk2-like"/>
    <property type="match status" value="4"/>
</dbReference>
<feature type="domain" description="Gnk2-homologous" evidence="8">
    <location>
        <begin position="141"/>
        <end position="255"/>
    </location>
</feature>
<proteinExistence type="inferred from homology"/>
<dbReference type="PROSITE" id="PS51473">
    <property type="entry name" value="GNK2"/>
    <property type="match status" value="3"/>
</dbReference>
<feature type="domain" description="Gnk2-homologous" evidence="8">
    <location>
        <begin position="605"/>
        <end position="712"/>
    </location>
</feature>
<reference evidence="9 10" key="1">
    <citation type="submission" date="2020-02" db="EMBL/GenBank/DDBJ databases">
        <authorList>
            <person name="Ma Q."/>
            <person name="Huang Y."/>
            <person name="Song X."/>
            <person name="Pei D."/>
        </authorList>
    </citation>
    <scope>NUCLEOTIDE SEQUENCE [LARGE SCALE GENOMIC DNA]</scope>
    <source>
        <strain evidence="9">Sxm20200214</strain>
        <tissue evidence="9">Leaf</tissue>
    </source>
</reference>
<evidence type="ECO:0000256" key="7">
    <source>
        <dbReference type="SAM" id="SignalP"/>
    </source>
</evidence>
<dbReference type="EMBL" id="JAAMPC010000013">
    <property type="protein sequence ID" value="KAG2271026.1"/>
    <property type="molecule type" value="Genomic_DNA"/>
</dbReference>
<gene>
    <name evidence="9" type="ORF">Bca52824_065581</name>
</gene>
<evidence type="ECO:0000313" key="10">
    <source>
        <dbReference type="Proteomes" id="UP000886595"/>
    </source>
</evidence>
<feature type="compositionally biased region" description="Polar residues" evidence="6">
    <location>
        <begin position="277"/>
        <end position="288"/>
    </location>
</feature>
<evidence type="ECO:0000259" key="8">
    <source>
        <dbReference type="PROSITE" id="PS51473"/>
    </source>
</evidence>
<evidence type="ECO:0000313" key="9">
    <source>
        <dbReference type="EMBL" id="KAG2271026.1"/>
    </source>
</evidence>
<keyword evidence="10" id="KW-1185">Reference proteome</keyword>
<feature type="region of interest" description="Disordered" evidence="6">
    <location>
        <begin position="274"/>
        <end position="304"/>
    </location>
</feature>
<dbReference type="PANTHER" id="PTHR32411">
    <property type="entry name" value="CYSTEINE-RICH REPEAT SECRETORY PROTEIN 38-RELATED"/>
    <property type="match status" value="1"/>
</dbReference>
<feature type="domain" description="Gnk2-homologous" evidence="8">
    <location>
        <begin position="36"/>
        <end position="135"/>
    </location>
</feature>
<organism evidence="9 10">
    <name type="scientific">Brassica carinata</name>
    <name type="common">Ethiopian mustard</name>
    <name type="synonym">Abyssinian cabbage</name>
    <dbReference type="NCBI Taxonomy" id="52824"/>
    <lineage>
        <taxon>Eukaryota</taxon>
        <taxon>Viridiplantae</taxon>
        <taxon>Streptophyta</taxon>
        <taxon>Embryophyta</taxon>
        <taxon>Tracheophyta</taxon>
        <taxon>Spermatophyta</taxon>
        <taxon>Magnoliopsida</taxon>
        <taxon>eudicotyledons</taxon>
        <taxon>Gunneridae</taxon>
        <taxon>Pentapetalae</taxon>
        <taxon>rosids</taxon>
        <taxon>malvids</taxon>
        <taxon>Brassicales</taxon>
        <taxon>Brassicaceae</taxon>
        <taxon>Brassiceae</taxon>
        <taxon>Brassica</taxon>
    </lineage>
</organism>
<keyword evidence="2" id="KW-0964">Secreted</keyword>
<comment type="caution">
    <text evidence="9">The sequence shown here is derived from an EMBL/GenBank/DDBJ whole genome shotgun (WGS) entry which is preliminary data.</text>
</comment>
<evidence type="ECO:0000256" key="5">
    <source>
        <dbReference type="ARBA" id="ARBA00038515"/>
    </source>
</evidence>
<dbReference type="OrthoDB" id="1024244at2759"/>
<dbReference type="Gene3D" id="3.30.430.20">
    <property type="entry name" value="Gnk2 domain, C-X8-C-X2-C motif"/>
    <property type="match status" value="4"/>
</dbReference>
<dbReference type="InterPro" id="IPR050581">
    <property type="entry name" value="CRR_secretory_protein"/>
</dbReference>
<comment type="subcellular location">
    <subcellularLocation>
        <location evidence="1">Secreted</location>
    </subcellularLocation>
</comment>
<dbReference type="Pfam" id="PF01657">
    <property type="entry name" value="Stress-antifung"/>
    <property type="match status" value="3"/>
</dbReference>
<evidence type="ECO:0000256" key="1">
    <source>
        <dbReference type="ARBA" id="ARBA00004613"/>
    </source>
</evidence>
<dbReference type="InterPro" id="IPR038408">
    <property type="entry name" value="GNK2_sf"/>
</dbReference>
<accession>A0A8X7UCJ7</accession>
<feature type="chain" id="PRO_5036452519" description="Gnk2-homologous domain-containing protein" evidence="7">
    <location>
        <begin position="30"/>
        <end position="856"/>
    </location>
</feature>
<evidence type="ECO:0000256" key="3">
    <source>
        <dbReference type="ARBA" id="ARBA00022729"/>
    </source>
</evidence>
<dbReference type="PANTHER" id="PTHR32411:SF58">
    <property type="entry name" value="GNK2-HOMOLOGOUS DOMAIN-CONTAINING PROTEIN"/>
    <property type="match status" value="1"/>
</dbReference>
<dbReference type="AlphaFoldDB" id="A0A8X7UCJ7"/>
<sequence>MYSSSSVSKRLLLIHVLAIQLLLISSELSLNTTNAYLNHKCLVSQGKYKPGSDYEKLFRKIIQMFYKGSIEKTGYDLLGSDTLSAILQCRGDSYGPKCRDCFVTSLAVLRRKCPWSKGRIIWYDECLLAISATYATGKIDYDNIFCMSNAKKLGDKLGFGDVWNNLMDNLTTLAISRVNYTEPTALYSVGETRFKGDTVYGMVQCTKDLSPEACEECLVRVRHMIMKPVKDIYLKWDNDKIYTDLDNMIKDILNGQLNEKFWDAMPTTKCQKRKNGVTASVVPNQRPSTMRRKDKEPADGGEASDMAAEHNVAISGLAELVKILTAKMEGIDDSVADKGTKALEATIDSKVEARVRAYESDLRNQIAKLEAQINDSKNNADVNIAPDVATSTPYEDEEDGACSNDLKKINSQDGLPVDCVVKKEKKDKKTMDSTQNLTTEVVIKTEKKTGIPLRRVKQEKAFEIPQLNDESISSKDLENHLQWEKSVNCRAVLEALASNLKKPTRRRKPQLTKTQVWPFVGNSTVKRIINGEKVSKEPYDPLAKVEAEKLQKVLDFIKSDLEAKEAGVGDESAGFFLKLLIPRDDWPTKDYGWLNDSHIAAAMLMFHRWSRQEQSPYSSSRIAFLSHWFVNSWVNDYKSWDQNTEFGSYRGFYLFGMNNDNAILQCRADSYGTKCHDCFATALAKLRRKCPWYKGMIIWYDQCLLAITTTDAIGKIDYDNNFCMSNAKKLGGDKSAFTRTWKTLMDNLTTLATTTKGKDTYTMFSAGETLYKGDKMYGMVQCTYDLSLRALVEDDNSSAQSTEFLLARQSKFAASQVVWMGGVVNSTRSNRSVIPQLRALIYSFTRKLQVKRLLTA</sequence>
<keyword evidence="3 7" id="KW-0732">Signal</keyword>
<protein>
    <recommendedName>
        <fullName evidence="8">Gnk2-homologous domain-containing protein</fullName>
    </recommendedName>
</protein>
<comment type="similarity">
    <text evidence="5">Belongs to the cysteine-rich repeat secretory protein family.</text>
</comment>
<dbReference type="GO" id="GO:0005576">
    <property type="term" value="C:extracellular region"/>
    <property type="evidence" value="ECO:0007669"/>
    <property type="project" value="UniProtKB-SubCell"/>
</dbReference>
<feature type="signal peptide" evidence="7">
    <location>
        <begin position="1"/>
        <end position="29"/>
    </location>
</feature>
<keyword evidence="4" id="KW-0677">Repeat</keyword>
<evidence type="ECO:0000256" key="2">
    <source>
        <dbReference type="ARBA" id="ARBA00022525"/>
    </source>
</evidence>